<feature type="region of interest" description="Disordered" evidence="1">
    <location>
        <begin position="152"/>
        <end position="176"/>
    </location>
</feature>
<evidence type="ECO:0000313" key="4">
    <source>
        <dbReference type="Proteomes" id="UP001499942"/>
    </source>
</evidence>
<evidence type="ECO:0000259" key="2">
    <source>
        <dbReference type="Pfam" id="PF09509"/>
    </source>
</evidence>
<evidence type="ECO:0000256" key="1">
    <source>
        <dbReference type="SAM" id="MobiDB-lite"/>
    </source>
</evidence>
<sequence length="229" mass="25355">MRQQLENFASLAVRYQDSKRPGDVLGDKDLRAQLHQSEPTVKQILHRLDPQLAKTVNIDVMAGVATSRNQVLRGLGILADMDEWAVRLAPDAPSIAADQFHSWVWDAARPFWESQHFRAAVHTAASSINAHMQNKLGRSDIADDKLVQEAFSDKAPEPGKPRLRIPGDPTSPTVQSRQRGALQLGLGVFFAIRNPAAHETGEWTEQEALEQLATLSVLARIIDSCQVSR</sequence>
<name>A0ABP5ZYV3_9ACTN</name>
<dbReference type="InterPro" id="IPR012654">
    <property type="entry name" value="CHP02391"/>
</dbReference>
<reference evidence="4" key="1">
    <citation type="journal article" date="2019" name="Int. J. Syst. Evol. Microbiol.">
        <title>The Global Catalogue of Microorganisms (GCM) 10K type strain sequencing project: providing services to taxonomists for standard genome sequencing and annotation.</title>
        <authorList>
            <consortium name="The Broad Institute Genomics Platform"/>
            <consortium name="The Broad Institute Genome Sequencing Center for Infectious Disease"/>
            <person name="Wu L."/>
            <person name="Ma J."/>
        </authorList>
    </citation>
    <scope>NUCLEOTIDE SEQUENCE [LARGE SCALE GENOMIC DNA]</scope>
    <source>
        <strain evidence="4">JCM 5062</strain>
    </source>
</reference>
<feature type="domain" description="Conserved hypothetical protein CHP02391" evidence="2">
    <location>
        <begin position="99"/>
        <end position="222"/>
    </location>
</feature>
<organism evidence="3 4">
    <name type="scientific">Streptomyces gobitricini</name>
    <dbReference type="NCBI Taxonomy" id="68211"/>
    <lineage>
        <taxon>Bacteria</taxon>
        <taxon>Bacillati</taxon>
        <taxon>Actinomycetota</taxon>
        <taxon>Actinomycetes</taxon>
        <taxon>Kitasatosporales</taxon>
        <taxon>Streptomycetaceae</taxon>
        <taxon>Streptomyces</taxon>
    </lineage>
</organism>
<evidence type="ECO:0000313" key="3">
    <source>
        <dbReference type="EMBL" id="GAA2507357.1"/>
    </source>
</evidence>
<protein>
    <recommendedName>
        <fullName evidence="2">Conserved hypothetical protein CHP02391 domain-containing protein</fullName>
    </recommendedName>
</protein>
<comment type="caution">
    <text evidence="3">The sequence shown here is derived from an EMBL/GenBank/DDBJ whole genome shotgun (WGS) entry which is preliminary data.</text>
</comment>
<dbReference type="EMBL" id="BAAASR010000025">
    <property type="protein sequence ID" value="GAA2507357.1"/>
    <property type="molecule type" value="Genomic_DNA"/>
</dbReference>
<keyword evidence="4" id="KW-1185">Reference proteome</keyword>
<dbReference type="Pfam" id="PF09509">
    <property type="entry name" value="Hypoth_Ymh"/>
    <property type="match status" value="1"/>
</dbReference>
<proteinExistence type="predicted"/>
<gene>
    <name evidence="3" type="ORF">GCM10010393_45220</name>
</gene>
<accession>A0ABP5ZYV3</accession>
<dbReference type="Proteomes" id="UP001499942">
    <property type="component" value="Unassembled WGS sequence"/>
</dbReference>